<keyword evidence="4" id="KW-0548">Nucleotidyltransferase</keyword>
<accession>A0ABT0CSB1</accession>
<dbReference type="Proteomes" id="UP001201844">
    <property type="component" value="Unassembled WGS sequence"/>
</dbReference>
<evidence type="ECO:0000256" key="7">
    <source>
        <dbReference type="ARBA" id="ARBA00022840"/>
    </source>
</evidence>
<comment type="similarity">
    <text evidence="9">Belongs to the MntA antitoxin family.</text>
</comment>
<evidence type="ECO:0000256" key="2">
    <source>
        <dbReference type="ARBA" id="ARBA00022649"/>
    </source>
</evidence>
<dbReference type="Gene3D" id="3.30.460.10">
    <property type="entry name" value="Beta Polymerase, domain 2"/>
    <property type="match status" value="1"/>
</dbReference>
<dbReference type="EMBL" id="JAKVIN010000009">
    <property type="protein sequence ID" value="MCJ8151483.1"/>
    <property type="molecule type" value="Genomic_DNA"/>
</dbReference>
<keyword evidence="8" id="KW-0460">Magnesium</keyword>
<keyword evidence="6" id="KW-0547">Nucleotide-binding</keyword>
<evidence type="ECO:0000313" key="12">
    <source>
        <dbReference type="Proteomes" id="UP001201844"/>
    </source>
</evidence>
<dbReference type="Pfam" id="PF01909">
    <property type="entry name" value="NTP_transf_2"/>
    <property type="match status" value="1"/>
</dbReference>
<evidence type="ECO:0000256" key="9">
    <source>
        <dbReference type="ARBA" id="ARBA00038276"/>
    </source>
</evidence>
<proteinExistence type="inferred from homology"/>
<feature type="domain" description="Polymerase nucleotidyl transferase" evidence="10">
    <location>
        <begin position="22"/>
        <end position="100"/>
    </location>
</feature>
<evidence type="ECO:0000256" key="5">
    <source>
        <dbReference type="ARBA" id="ARBA00022723"/>
    </source>
</evidence>
<sequence>MTRDEIIAKLVEHRAELEAAGAEHVSLFGSVARGGDTKESDVDVLIKLSEPVRQSGFGYFGVLADLKSMIEKFTGRAVDVLPEPIRKDKLRKNVERERVIAF</sequence>
<geneLocation type="plasmid" evidence="11">
    <name>unnamed</name>
</geneLocation>
<dbReference type="PANTHER" id="PTHR33571">
    <property type="entry name" value="SSL8005 PROTEIN"/>
    <property type="match status" value="1"/>
</dbReference>
<keyword evidence="12" id="KW-1185">Reference proteome</keyword>
<evidence type="ECO:0000256" key="8">
    <source>
        <dbReference type="ARBA" id="ARBA00022842"/>
    </source>
</evidence>
<comment type="caution">
    <text evidence="11">The sequence shown here is derived from an EMBL/GenBank/DDBJ whole genome shotgun (WGS) entry which is preliminary data.</text>
</comment>
<organism evidence="11 12">
    <name type="scientific">Shinella sedimenti</name>
    <dbReference type="NCBI Taxonomy" id="2919913"/>
    <lineage>
        <taxon>Bacteria</taxon>
        <taxon>Pseudomonadati</taxon>
        <taxon>Pseudomonadota</taxon>
        <taxon>Alphaproteobacteria</taxon>
        <taxon>Hyphomicrobiales</taxon>
        <taxon>Rhizobiaceae</taxon>
        <taxon>Shinella</taxon>
    </lineage>
</organism>
<gene>
    <name evidence="11" type="ORF">MKI86_20285</name>
</gene>
<evidence type="ECO:0000256" key="4">
    <source>
        <dbReference type="ARBA" id="ARBA00022695"/>
    </source>
</evidence>
<dbReference type="InterPro" id="IPR052038">
    <property type="entry name" value="Type-VII_TA_antitoxin"/>
</dbReference>
<dbReference type="RefSeq" id="WP_241604724.1">
    <property type="nucleotide sequence ID" value="NZ_JAKVIN010000009.1"/>
</dbReference>
<keyword evidence="2" id="KW-1277">Toxin-antitoxin system</keyword>
<evidence type="ECO:0000256" key="3">
    <source>
        <dbReference type="ARBA" id="ARBA00022679"/>
    </source>
</evidence>
<name>A0ABT0CSB1_9HYPH</name>
<keyword evidence="5" id="KW-0479">Metal-binding</keyword>
<evidence type="ECO:0000256" key="6">
    <source>
        <dbReference type="ARBA" id="ARBA00022741"/>
    </source>
</evidence>
<dbReference type="PANTHER" id="PTHR33571:SF14">
    <property type="entry name" value="PROTEIN ADENYLYLTRANSFERASE MJ0435-RELATED"/>
    <property type="match status" value="1"/>
</dbReference>
<dbReference type="InterPro" id="IPR043519">
    <property type="entry name" value="NT_sf"/>
</dbReference>
<dbReference type="CDD" id="cd05403">
    <property type="entry name" value="NT_KNTase_like"/>
    <property type="match status" value="1"/>
</dbReference>
<evidence type="ECO:0000259" key="10">
    <source>
        <dbReference type="Pfam" id="PF01909"/>
    </source>
</evidence>
<protein>
    <submittedName>
        <fullName evidence="11">Nucleotidyltransferase domain-containing protein</fullName>
    </submittedName>
</protein>
<keyword evidence="3" id="KW-0808">Transferase</keyword>
<evidence type="ECO:0000313" key="11">
    <source>
        <dbReference type="EMBL" id="MCJ8151483.1"/>
    </source>
</evidence>
<keyword evidence="11" id="KW-0614">Plasmid</keyword>
<keyword evidence="7" id="KW-0067">ATP-binding</keyword>
<evidence type="ECO:0000256" key="1">
    <source>
        <dbReference type="ARBA" id="ARBA00001946"/>
    </source>
</evidence>
<reference evidence="11 12" key="1">
    <citation type="submission" date="2022-02" db="EMBL/GenBank/DDBJ databases">
        <title>Shinella B3.7 sp. nov., isolated from Sediment (Zhairuo Island).</title>
        <authorList>
            <person name="Chen G."/>
        </authorList>
    </citation>
    <scope>NUCLEOTIDE SEQUENCE [LARGE SCALE GENOMIC DNA]</scope>
    <source>
        <strain evidence="11 12">B3.7</strain>
        <plasmid evidence="11">unnamed</plasmid>
    </source>
</reference>
<dbReference type="InterPro" id="IPR002934">
    <property type="entry name" value="Polymerase_NTP_transf_dom"/>
</dbReference>
<dbReference type="SUPFAM" id="SSF81301">
    <property type="entry name" value="Nucleotidyltransferase"/>
    <property type="match status" value="1"/>
</dbReference>
<comment type="cofactor">
    <cofactor evidence="1">
        <name>Mg(2+)</name>
        <dbReference type="ChEBI" id="CHEBI:18420"/>
    </cofactor>
</comment>